<dbReference type="PANTHER" id="PTHR42852">
    <property type="entry name" value="THIOL:DISULFIDE INTERCHANGE PROTEIN DSBE"/>
    <property type="match status" value="1"/>
</dbReference>
<dbReference type="PROSITE" id="PS51257">
    <property type="entry name" value="PROKAR_LIPOPROTEIN"/>
    <property type="match status" value="1"/>
</dbReference>
<accession>A0A7C5X226</accession>
<sequence>MRLLGLFLALLLVSCTQREVIPPLSLETLDGSKVSLNQFKGKKIVLYVWSRTCAGHSEQLKLLNELSEKRKDLYVISYAVAMMREDVVKSYRDIGISPEFITVLDPEVKFNDYYRIVFLPSTYLFDEKGRFIKSYPGLPEDILSNLNSSSSNSLLLSSIASSGPTLISLPTKSWAFVKG</sequence>
<reference evidence="2" key="1">
    <citation type="journal article" date="2020" name="mSystems">
        <title>Genome- and Community-Level Interaction Insights into Carbon Utilization and Element Cycling Functions of Hydrothermarchaeota in Hydrothermal Sediment.</title>
        <authorList>
            <person name="Zhou Z."/>
            <person name="Liu Y."/>
            <person name="Xu W."/>
            <person name="Pan J."/>
            <person name="Luo Z.H."/>
            <person name="Li M."/>
        </authorList>
    </citation>
    <scope>NUCLEOTIDE SEQUENCE [LARGE SCALE GENOMIC DNA]</scope>
    <source>
        <strain evidence="2">SpSt-114</strain>
    </source>
</reference>
<organism evidence="2">
    <name type="scientific">Thermocrinis ruber</name>
    <dbReference type="NCBI Taxonomy" id="75906"/>
    <lineage>
        <taxon>Bacteria</taxon>
        <taxon>Pseudomonadati</taxon>
        <taxon>Aquificota</taxon>
        <taxon>Aquificia</taxon>
        <taxon>Aquificales</taxon>
        <taxon>Aquificaceae</taxon>
        <taxon>Thermocrinis</taxon>
    </lineage>
</organism>
<dbReference type="PANTHER" id="PTHR42852:SF17">
    <property type="entry name" value="THIOREDOXIN-LIKE PROTEIN HI_1115"/>
    <property type="match status" value="1"/>
</dbReference>
<dbReference type="InterPro" id="IPR050553">
    <property type="entry name" value="Thioredoxin_ResA/DsbE_sf"/>
</dbReference>
<dbReference type="CDD" id="cd02966">
    <property type="entry name" value="TlpA_like_family"/>
    <property type="match status" value="1"/>
</dbReference>
<feature type="domain" description="Thioredoxin" evidence="1">
    <location>
        <begin position="15"/>
        <end position="137"/>
    </location>
</feature>
<evidence type="ECO:0000259" key="1">
    <source>
        <dbReference type="PROSITE" id="PS51352"/>
    </source>
</evidence>
<dbReference type="AlphaFoldDB" id="A0A7C5X226"/>
<name>A0A7C5X226_9AQUI</name>
<dbReference type="PROSITE" id="PS51352">
    <property type="entry name" value="THIOREDOXIN_2"/>
    <property type="match status" value="1"/>
</dbReference>
<gene>
    <name evidence="2" type="ORF">ENN04_08840</name>
</gene>
<dbReference type="EMBL" id="DSAC01000110">
    <property type="protein sequence ID" value="HHO74715.1"/>
    <property type="molecule type" value="Genomic_DNA"/>
</dbReference>
<protein>
    <submittedName>
        <fullName evidence="2">TlpA family protein disulfide reductase</fullName>
    </submittedName>
</protein>
<dbReference type="SUPFAM" id="SSF52833">
    <property type="entry name" value="Thioredoxin-like"/>
    <property type="match status" value="1"/>
</dbReference>
<evidence type="ECO:0000313" key="2">
    <source>
        <dbReference type="EMBL" id="HHO74715.1"/>
    </source>
</evidence>
<dbReference type="GO" id="GO:0016209">
    <property type="term" value="F:antioxidant activity"/>
    <property type="evidence" value="ECO:0007669"/>
    <property type="project" value="InterPro"/>
</dbReference>
<proteinExistence type="predicted"/>
<dbReference type="InterPro" id="IPR036249">
    <property type="entry name" value="Thioredoxin-like_sf"/>
</dbReference>
<dbReference type="GO" id="GO:0016491">
    <property type="term" value="F:oxidoreductase activity"/>
    <property type="evidence" value="ECO:0007669"/>
    <property type="project" value="InterPro"/>
</dbReference>
<dbReference type="Pfam" id="PF00578">
    <property type="entry name" value="AhpC-TSA"/>
    <property type="match status" value="1"/>
</dbReference>
<dbReference type="Gene3D" id="3.40.30.10">
    <property type="entry name" value="Glutaredoxin"/>
    <property type="match status" value="1"/>
</dbReference>
<dbReference type="InterPro" id="IPR013766">
    <property type="entry name" value="Thioredoxin_domain"/>
</dbReference>
<comment type="caution">
    <text evidence="2">The sequence shown here is derived from an EMBL/GenBank/DDBJ whole genome shotgun (WGS) entry which is preliminary data.</text>
</comment>
<dbReference type="InterPro" id="IPR000866">
    <property type="entry name" value="AhpC/TSA"/>
</dbReference>